<dbReference type="PRINTS" id="PR00698">
    <property type="entry name" value="TMPROTEINSRG"/>
</dbReference>
<dbReference type="Proteomes" id="UP001152747">
    <property type="component" value="Unassembled WGS sequence"/>
</dbReference>
<dbReference type="GO" id="GO:0016020">
    <property type="term" value="C:membrane"/>
    <property type="evidence" value="ECO:0007669"/>
    <property type="project" value="UniProtKB-SubCell"/>
</dbReference>
<comment type="caution">
    <text evidence="6">Lacks conserved residue(s) required for the propagation of feature annotation.</text>
</comment>
<sequence>MDLHPCLPNFSINLEIFKFLVQASYGTFAAILYIFLIFRISRKYSTNHRLFCDIFFKFYVLDAVVSLIFLLLDFSINRPLLYINQLCYIFFNNFSTPSYFLTPYITAYNYFGFSKMLTISLLSANRFTCVVFPVWHKVFWLKYNRGFCYAVFIVPVFFTWHLAISKTYFDAYSGAGLLGYTKTIEWIRTTYFKVLVSISVFIFIFTTNIWTIQQLIAFRYRLKNLEKSLILTTIITSITFLLYIIVQMIILIVSSKYLIDHLELGTFVKKFELICNDFYLISSPIALILVCPQLRGSLFRKHKLRNTVSNLPDTTF</sequence>
<feature type="transmembrane region" description="Helical" evidence="6">
    <location>
        <begin position="50"/>
        <end position="72"/>
    </location>
</feature>
<dbReference type="InterPro" id="IPR051119">
    <property type="entry name" value="Nematode_SR-like"/>
</dbReference>
<feature type="transmembrane region" description="Helical" evidence="6">
    <location>
        <begin position="278"/>
        <end position="295"/>
    </location>
</feature>
<keyword evidence="4 6" id="KW-1133">Transmembrane helix</keyword>
<dbReference type="Pfam" id="PF02118">
    <property type="entry name" value="Srg"/>
    <property type="match status" value="1"/>
</dbReference>
<keyword evidence="5 6" id="KW-0472">Membrane</keyword>
<feature type="transmembrane region" description="Helical" evidence="6">
    <location>
        <begin position="147"/>
        <end position="169"/>
    </location>
</feature>
<evidence type="ECO:0000256" key="3">
    <source>
        <dbReference type="ARBA" id="ARBA00022692"/>
    </source>
</evidence>
<evidence type="ECO:0000256" key="5">
    <source>
        <dbReference type="ARBA" id="ARBA00023136"/>
    </source>
</evidence>
<accession>A0A9P1MT27</accession>
<feature type="transmembrane region" description="Helical" evidence="6">
    <location>
        <begin position="230"/>
        <end position="258"/>
    </location>
</feature>
<comment type="caution">
    <text evidence="7">The sequence shown here is derived from an EMBL/GenBank/DDBJ whole genome shotgun (WGS) entry which is preliminary data.</text>
</comment>
<gene>
    <name evidence="7" type="ORF">CAMP_LOCUS477</name>
</gene>
<evidence type="ECO:0000256" key="1">
    <source>
        <dbReference type="ARBA" id="ARBA00004141"/>
    </source>
</evidence>
<evidence type="ECO:0000256" key="6">
    <source>
        <dbReference type="RuleBase" id="RU280813"/>
    </source>
</evidence>
<dbReference type="EMBL" id="CANHGI010000001">
    <property type="protein sequence ID" value="CAI5437840.1"/>
    <property type="molecule type" value="Genomic_DNA"/>
</dbReference>
<organism evidence="7 8">
    <name type="scientific">Caenorhabditis angaria</name>
    <dbReference type="NCBI Taxonomy" id="860376"/>
    <lineage>
        <taxon>Eukaryota</taxon>
        <taxon>Metazoa</taxon>
        <taxon>Ecdysozoa</taxon>
        <taxon>Nematoda</taxon>
        <taxon>Chromadorea</taxon>
        <taxon>Rhabditida</taxon>
        <taxon>Rhabditina</taxon>
        <taxon>Rhabditomorpha</taxon>
        <taxon>Rhabditoidea</taxon>
        <taxon>Rhabditidae</taxon>
        <taxon>Peloderinae</taxon>
        <taxon>Caenorhabditis</taxon>
    </lineage>
</organism>
<keyword evidence="8" id="KW-1185">Reference proteome</keyword>
<dbReference type="AlphaFoldDB" id="A0A9P1MT27"/>
<comment type="similarity">
    <text evidence="2 6">Belongs to the nematode receptor-like protein srg family.</text>
</comment>
<dbReference type="GO" id="GO:0004888">
    <property type="term" value="F:transmembrane signaling receptor activity"/>
    <property type="evidence" value="ECO:0007669"/>
    <property type="project" value="InterPro"/>
</dbReference>
<comment type="subcellular location">
    <subcellularLocation>
        <location evidence="1">Membrane</location>
        <topology evidence="1">Multi-pass membrane protein</topology>
    </subcellularLocation>
</comment>
<feature type="transmembrane region" description="Helical" evidence="6">
    <location>
        <begin position="20"/>
        <end position="38"/>
    </location>
</feature>
<name>A0A9P1MT27_9PELO</name>
<dbReference type="OrthoDB" id="5800959at2759"/>
<dbReference type="GO" id="GO:0007606">
    <property type="term" value="P:sensory perception of chemical stimulus"/>
    <property type="evidence" value="ECO:0007669"/>
    <property type="project" value="UniProtKB-UniRule"/>
</dbReference>
<evidence type="ECO:0000313" key="8">
    <source>
        <dbReference type="Proteomes" id="UP001152747"/>
    </source>
</evidence>
<evidence type="ECO:0000256" key="2">
    <source>
        <dbReference type="ARBA" id="ARBA00005692"/>
    </source>
</evidence>
<dbReference type="InterPro" id="IPR000609">
    <property type="entry name" value="7TM_GPCR_serpentine_rcpt_Srg"/>
</dbReference>
<feature type="transmembrane region" description="Helical" evidence="6">
    <location>
        <begin position="189"/>
        <end position="210"/>
    </location>
</feature>
<proteinExistence type="inferred from homology"/>
<evidence type="ECO:0000256" key="4">
    <source>
        <dbReference type="ARBA" id="ARBA00022989"/>
    </source>
</evidence>
<dbReference type="PANTHER" id="PTHR31627">
    <property type="entry name" value="SERPENTINE RECEPTOR CLASS GAMMA-RELATED"/>
    <property type="match status" value="1"/>
</dbReference>
<reference evidence="7" key="1">
    <citation type="submission" date="2022-11" db="EMBL/GenBank/DDBJ databases">
        <authorList>
            <person name="Kikuchi T."/>
        </authorList>
    </citation>
    <scope>NUCLEOTIDE SEQUENCE</scope>
    <source>
        <strain evidence="7">PS1010</strain>
    </source>
</reference>
<protein>
    <recommendedName>
        <fullName evidence="6">Serpentine receptor class gamma</fullName>
    </recommendedName>
</protein>
<evidence type="ECO:0000313" key="7">
    <source>
        <dbReference type="EMBL" id="CAI5437840.1"/>
    </source>
</evidence>
<dbReference type="PANTHER" id="PTHR31627:SF35">
    <property type="entry name" value="SERPENTINE RECEPTOR CLASS GAMMA"/>
    <property type="match status" value="1"/>
</dbReference>
<keyword evidence="3 6" id="KW-0812">Transmembrane</keyword>